<dbReference type="Proteomes" id="UP000027059">
    <property type="component" value="Chromosome"/>
</dbReference>
<reference evidence="2" key="1">
    <citation type="submission" date="2014-02" db="EMBL/GenBank/DDBJ databases">
        <title>Complete genome sequence and comparative genomic analysis of the nitrogen-fixing bacterium Leptospirillum ferriphilum YSK.</title>
        <authorList>
            <person name="Guo X."/>
            <person name="Yin H."/>
            <person name="Liang Y."/>
            <person name="Hu Q."/>
            <person name="Ma L."/>
            <person name="Xiao Y."/>
            <person name="Zhang X."/>
            <person name="Qiu G."/>
            <person name="Liu X."/>
        </authorList>
    </citation>
    <scope>NUCLEOTIDE SEQUENCE [LARGE SCALE GENOMIC DNA]</scope>
    <source>
        <strain evidence="2">YSK</strain>
    </source>
</reference>
<evidence type="ECO:0000313" key="2">
    <source>
        <dbReference type="Proteomes" id="UP000027059"/>
    </source>
</evidence>
<dbReference type="RefSeq" id="WP_158423120.1">
    <property type="nucleotide sequence ID" value="NZ_CP007243.1"/>
</dbReference>
<evidence type="ECO:0008006" key="3">
    <source>
        <dbReference type="Google" id="ProtNLM"/>
    </source>
</evidence>
<evidence type="ECO:0000313" key="1">
    <source>
        <dbReference type="EMBL" id="AIA31613.1"/>
    </source>
</evidence>
<reference evidence="1 2" key="2">
    <citation type="journal article" date="2015" name="Biomed. Res. Int.">
        <title>Effects of Arsenite Resistance on the Growth and Functional Gene Expression of Leptospirillum ferriphilum and Acidithiobacillus thiooxidans in Pure Culture and Coculture.</title>
        <authorList>
            <person name="Jiang H."/>
            <person name="Liang Y."/>
            <person name="Yin H."/>
            <person name="Xiao Y."/>
            <person name="Guo X."/>
            <person name="Xu Y."/>
            <person name="Hu Q."/>
            <person name="Liu H."/>
            <person name="Liu X."/>
        </authorList>
    </citation>
    <scope>NUCLEOTIDE SEQUENCE [LARGE SCALE GENOMIC DNA]</scope>
    <source>
        <strain evidence="1 2">YSK</strain>
    </source>
</reference>
<sequence>MTLHASLLGKKFTALLGLDLALADFLTEIGLNPANAGIVLDDPVTSQDHQRKDLIANRLVAEAKNRQVVIFTHDLVFLTMLARAADALNVGILTHWMEKDSTGRPGQISLDDCPATTPRYRDTQKAQKTLAEAKTFTGSMRLKLIQRGMAELRRTVEEIIPYHLLKEVVNRWSDRIIVTGLKKVNWNQDLIADIIKTYEDLSAYIEGHSHSEEQIGAPPELRHLEDMITRVNDLKKRAKPERIA</sequence>
<dbReference type="EMBL" id="CP007243">
    <property type="protein sequence ID" value="AIA31613.1"/>
    <property type="molecule type" value="Genomic_DNA"/>
</dbReference>
<dbReference type="HOGENOM" id="CLU_1136937_0_0_0"/>
<accession>A0A059XXI3</accession>
<dbReference type="Gene3D" id="3.40.50.300">
    <property type="entry name" value="P-loop containing nucleotide triphosphate hydrolases"/>
    <property type="match status" value="1"/>
</dbReference>
<protein>
    <recommendedName>
        <fullName evidence="3">Protein CR006 P-loop domain-containing protein</fullName>
    </recommendedName>
</protein>
<organism evidence="1 2">
    <name type="scientific">Leptospirillum ferriphilum YSK</name>
    <dbReference type="NCBI Taxonomy" id="1441628"/>
    <lineage>
        <taxon>Bacteria</taxon>
        <taxon>Pseudomonadati</taxon>
        <taxon>Nitrospirota</taxon>
        <taxon>Nitrospiria</taxon>
        <taxon>Nitrospirales</taxon>
        <taxon>Nitrospiraceae</taxon>
        <taxon>Leptospirillum</taxon>
    </lineage>
</organism>
<dbReference type="SUPFAM" id="SSF52540">
    <property type="entry name" value="P-loop containing nucleoside triphosphate hydrolases"/>
    <property type="match status" value="1"/>
</dbReference>
<dbReference type="InterPro" id="IPR027417">
    <property type="entry name" value="P-loop_NTPase"/>
</dbReference>
<keyword evidence="2" id="KW-1185">Reference proteome</keyword>
<dbReference type="AlphaFoldDB" id="A0A059XXI3"/>
<dbReference type="OrthoDB" id="9789562at2"/>
<name>A0A059XXI3_9BACT</name>
<gene>
    <name evidence="1" type="ORF">Y981_04550</name>
</gene>
<proteinExistence type="predicted"/>
<dbReference type="KEGG" id="lfp:Y981_04550"/>